<protein>
    <submittedName>
        <fullName evidence="2">Uncharacterized protein</fullName>
    </submittedName>
</protein>
<feature type="region of interest" description="Disordered" evidence="1">
    <location>
        <begin position="1"/>
        <end position="39"/>
    </location>
</feature>
<reference evidence="3" key="1">
    <citation type="submission" date="2016-10" db="EMBL/GenBank/DDBJ databases">
        <authorList>
            <person name="Varghese N."/>
            <person name="Submissions S."/>
        </authorList>
    </citation>
    <scope>NUCLEOTIDE SEQUENCE [LARGE SCALE GENOMIC DNA]</scope>
    <source>
        <strain evidence="3">LMG 26383,CCUG 61248,R- 45681</strain>
    </source>
</reference>
<accession>A0A1H7PVF7</accession>
<dbReference type="AlphaFoldDB" id="A0A1H7PVF7"/>
<sequence>MPEYAARYGYAPPSHSQTFEQMAKPEWQPAPPDEGPPIPGEITLPALVGTFDDLATARKHLVDASKSIGGRLSDLYIFERRGGEWILVEPA</sequence>
<gene>
    <name evidence="2" type="ORF">SAMN04515666_103618</name>
</gene>
<evidence type="ECO:0000313" key="3">
    <source>
        <dbReference type="Proteomes" id="UP000199664"/>
    </source>
</evidence>
<organism evidence="2 3">
    <name type="scientific">Bosea lupini</name>
    <dbReference type="NCBI Taxonomy" id="1036779"/>
    <lineage>
        <taxon>Bacteria</taxon>
        <taxon>Pseudomonadati</taxon>
        <taxon>Pseudomonadota</taxon>
        <taxon>Alphaproteobacteria</taxon>
        <taxon>Hyphomicrobiales</taxon>
        <taxon>Boseaceae</taxon>
        <taxon>Bosea</taxon>
    </lineage>
</organism>
<keyword evidence="3" id="KW-1185">Reference proteome</keyword>
<feature type="compositionally biased region" description="Pro residues" evidence="1">
    <location>
        <begin position="28"/>
        <end position="39"/>
    </location>
</feature>
<dbReference type="EMBL" id="FOAN01000003">
    <property type="protein sequence ID" value="SEL39599.1"/>
    <property type="molecule type" value="Genomic_DNA"/>
</dbReference>
<name>A0A1H7PVF7_9HYPH</name>
<evidence type="ECO:0000313" key="2">
    <source>
        <dbReference type="EMBL" id="SEL39599.1"/>
    </source>
</evidence>
<dbReference type="Proteomes" id="UP000199664">
    <property type="component" value="Unassembled WGS sequence"/>
</dbReference>
<evidence type="ECO:0000256" key="1">
    <source>
        <dbReference type="SAM" id="MobiDB-lite"/>
    </source>
</evidence>
<proteinExistence type="predicted"/>